<dbReference type="FunFam" id="1.25.40.10:FF:000381">
    <property type="entry name" value="Pentatricopeptide repeat-containing protein"/>
    <property type="match status" value="1"/>
</dbReference>
<feature type="repeat" description="PPR" evidence="2">
    <location>
        <begin position="425"/>
        <end position="459"/>
    </location>
</feature>
<feature type="repeat" description="PPR" evidence="2">
    <location>
        <begin position="527"/>
        <end position="561"/>
    </location>
</feature>
<reference evidence="4" key="1">
    <citation type="submission" date="2021-01" db="EMBL/GenBank/DDBJ databases">
        <title>Adiantum capillus-veneris genome.</title>
        <authorList>
            <person name="Fang Y."/>
            <person name="Liao Q."/>
        </authorList>
    </citation>
    <scope>NUCLEOTIDE SEQUENCE</scope>
    <source>
        <strain evidence="4">H3</strain>
        <tissue evidence="4">Leaf</tissue>
    </source>
</reference>
<keyword evidence="5" id="KW-1185">Reference proteome</keyword>
<dbReference type="Pfam" id="PF01535">
    <property type="entry name" value="PPR"/>
    <property type="match status" value="3"/>
</dbReference>
<feature type="region of interest" description="Disordered" evidence="3">
    <location>
        <begin position="128"/>
        <end position="151"/>
    </location>
</feature>
<name>A0A9D4UE72_ADICA</name>
<dbReference type="Gene3D" id="1.25.40.10">
    <property type="entry name" value="Tetratricopeptide repeat domain"/>
    <property type="match status" value="5"/>
</dbReference>
<evidence type="ECO:0000256" key="2">
    <source>
        <dbReference type="PROSITE-ProRule" id="PRU00708"/>
    </source>
</evidence>
<feature type="repeat" description="PPR" evidence="2">
    <location>
        <begin position="221"/>
        <end position="255"/>
    </location>
</feature>
<dbReference type="FunFam" id="1.25.40.10:FF:000144">
    <property type="entry name" value="Pentatricopeptide repeat-containing protein, mitochondrial"/>
    <property type="match status" value="1"/>
</dbReference>
<accession>A0A9D4UE72</accession>
<evidence type="ECO:0000313" key="4">
    <source>
        <dbReference type="EMBL" id="KAI5065566.1"/>
    </source>
</evidence>
<evidence type="ECO:0000256" key="1">
    <source>
        <dbReference type="ARBA" id="ARBA00022737"/>
    </source>
</evidence>
<dbReference type="FunFam" id="1.25.40.10:FF:000090">
    <property type="entry name" value="Pentatricopeptide repeat-containing protein, chloroplastic"/>
    <property type="match status" value="1"/>
</dbReference>
<dbReference type="Proteomes" id="UP000886520">
    <property type="component" value="Chromosome 19"/>
</dbReference>
<dbReference type="NCBIfam" id="TIGR00756">
    <property type="entry name" value="PPR"/>
    <property type="match status" value="5"/>
</dbReference>
<feature type="non-terminal residue" evidence="4">
    <location>
        <position position="1"/>
    </location>
</feature>
<proteinExistence type="predicted"/>
<dbReference type="InterPro" id="IPR002885">
    <property type="entry name" value="PPR_rpt"/>
</dbReference>
<dbReference type="PANTHER" id="PTHR47926">
    <property type="entry name" value="PENTATRICOPEPTIDE REPEAT-CONTAINING PROTEIN"/>
    <property type="match status" value="1"/>
</dbReference>
<feature type="repeat" description="PPR" evidence="2">
    <location>
        <begin position="323"/>
        <end position="357"/>
    </location>
</feature>
<dbReference type="PANTHER" id="PTHR47926:SF382">
    <property type="entry name" value="PENTACOTRIPEPTIDE-REPEAT REGION OF PRORP DOMAIN-CONTAINING PROTEIN"/>
    <property type="match status" value="1"/>
</dbReference>
<dbReference type="AlphaFoldDB" id="A0A9D4UE72"/>
<feature type="compositionally biased region" description="Polar residues" evidence="3">
    <location>
        <begin position="142"/>
        <end position="151"/>
    </location>
</feature>
<sequence>ADLAINGPLSSANNEVTLCRFFANATSIYSLWNNKSRVQYLKTSSLSLSLSLSLCLSHSQKPSVCVMVTIIVQVPLGSTKEEDYWKLRNFPVDSWQWWGDLTPRYIYLKHALTTESLWLDGCQDPSKEIDRKKPGLPDASPFRSSNKGSQIQDEDVAAAPFVFSLRACAKHKDLYRGTRLHDRILKKGLLEQCSDALVTMYAKCGDLDKAKWLLDMHPSTDVITWTALIAGYAREGQGQNALDCFERMQHEGIAPNAVTYICILKACGAFRAGDKGELIHHEIAKQGLLLNDVMLGTALVDMYAKCGALSKAQDVLEKLTFRDVVCWNALIAGYAEEGQAEKALNCFECMQCEGIAPNAVTYLCILKACASVGASEKGKQVHDEITRQGLLQDNPALGSALVNMYAKCGALEKAQDVLDTLLYRDVVSWNSLITGYAQEGYSERALSCFERMQREGISPDAFTYSCVLKACASLGAADKGKEIYDEIAKQGLLQDNIVLGTALVDMYAKCGALSKAQDVLERHRFRDLVSWNVLIAGYAQEGQQEQALNCFHHMQREAITPNVVTFVCALNVCNHLGLVEEGHAIYTSMGTKYNVQPNLECNTCMVDLFGRAGHLEKAVELIHEMPSCDDSALWLTLLGACRKWRDINVGRWAFEQAVRADKSVGAAYVLMADIYAAAGMQEDARDIEAMRIRNRA</sequence>
<dbReference type="OrthoDB" id="1078367at2759"/>
<organism evidence="4 5">
    <name type="scientific">Adiantum capillus-veneris</name>
    <name type="common">Maidenhair fern</name>
    <dbReference type="NCBI Taxonomy" id="13818"/>
    <lineage>
        <taxon>Eukaryota</taxon>
        <taxon>Viridiplantae</taxon>
        <taxon>Streptophyta</taxon>
        <taxon>Embryophyta</taxon>
        <taxon>Tracheophyta</taxon>
        <taxon>Polypodiopsida</taxon>
        <taxon>Polypodiidae</taxon>
        <taxon>Polypodiales</taxon>
        <taxon>Pteridineae</taxon>
        <taxon>Pteridaceae</taxon>
        <taxon>Vittarioideae</taxon>
        <taxon>Adiantum</taxon>
    </lineage>
</organism>
<dbReference type="EMBL" id="JABFUD020000019">
    <property type="protein sequence ID" value="KAI5065566.1"/>
    <property type="molecule type" value="Genomic_DNA"/>
</dbReference>
<protein>
    <recommendedName>
        <fullName evidence="6">Pentatricopeptide repeat-containing protein</fullName>
    </recommendedName>
</protein>
<dbReference type="SUPFAM" id="SSF48452">
    <property type="entry name" value="TPR-like"/>
    <property type="match status" value="1"/>
</dbReference>
<feature type="repeat" description="PPR" evidence="2">
    <location>
        <begin position="460"/>
        <end position="494"/>
    </location>
</feature>
<feature type="repeat" description="PPR" evidence="2">
    <location>
        <begin position="358"/>
        <end position="392"/>
    </location>
</feature>
<dbReference type="InterPro" id="IPR011990">
    <property type="entry name" value="TPR-like_helical_dom_sf"/>
</dbReference>
<dbReference type="GO" id="GO:0009451">
    <property type="term" value="P:RNA modification"/>
    <property type="evidence" value="ECO:0007669"/>
    <property type="project" value="InterPro"/>
</dbReference>
<keyword evidence="1" id="KW-0677">Repeat</keyword>
<dbReference type="GO" id="GO:0003723">
    <property type="term" value="F:RNA binding"/>
    <property type="evidence" value="ECO:0007669"/>
    <property type="project" value="InterPro"/>
</dbReference>
<dbReference type="PROSITE" id="PS51375">
    <property type="entry name" value="PPR"/>
    <property type="match status" value="6"/>
</dbReference>
<evidence type="ECO:0000313" key="5">
    <source>
        <dbReference type="Proteomes" id="UP000886520"/>
    </source>
</evidence>
<comment type="caution">
    <text evidence="4">The sequence shown here is derived from an EMBL/GenBank/DDBJ whole genome shotgun (WGS) entry which is preliminary data.</text>
</comment>
<dbReference type="Pfam" id="PF13041">
    <property type="entry name" value="PPR_2"/>
    <property type="match status" value="4"/>
</dbReference>
<dbReference type="FunFam" id="1.25.40.10:FF:000031">
    <property type="entry name" value="Pentatricopeptide repeat-containing protein mitochondrial"/>
    <property type="match status" value="1"/>
</dbReference>
<evidence type="ECO:0008006" key="6">
    <source>
        <dbReference type="Google" id="ProtNLM"/>
    </source>
</evidence>
<evidence type="ECO:0000256" key="3">
    <source>
        <dbReference type="SAM" id="MobiDB-lite"/>
    </source>
</evidence>
<dbReference type="InterPro" id="IPR046960">
    <property type="entry name" value="PPR_At4g14850-like_plant"/>
</dbReference>
<gene>
    <name evidence="4" type="ORF">GOP47_0020261</name>
</gene>